<keyword evidence="2" id="KW-1185">Reference proteome</keyword>
<evidence type="ECO:0000313" key="1">
    <source>
        <dbReference type="Ensembl" id="ENSFALP00000029690.1"/>
    </source>
</evidence>
<reference evidence="1" key="3">
    <citation type="submission" date="2025-09" db="UniProtKB">
        <authorList>
            <consortium name="Ensembl"/>
        </authorList>
    </citation>
    <scope>IDENTIFICATION</scope>
</reference>
<name>A0A803W3Y4_FICAL</name>
<dbReference type="Proteomes" id="UP000016665">
    <property type="component" value="Chromosome 14"/>
</dbReference>
<reference evidence="1 2" key="1">
    <citation type="journal article" date="2012" name="Nature">
        <title>The genomic landscape of species divergence in Ficedula flycatchers.</title>
        <authorList>
            <person name="Ellegren H."/>
            <person name="Smeds L."/>
            <person name="Burri R."/>
            <person name="Olason P.I."/>
            <person name="Backstrom N."/>
            <person name="Kawakami T."/>
            <person name="Kunstner A."/>
            <person name="Makinen H."/>
            <person name="Nadachowska-Brzyska K."/>
            <person name="Qvarnstrom A."/>
            <person name="Uebbing S."/>
            <person name="Wolf J.B."/>
        </authorList>
    </citation>
    <scope>NUCLEOTIDE SEQUENCE [LARGE SCALE GENOMIC DNA]</scope>
</reference>
<sequence>WFQRAKTLAQEWISRFCQDHLDPGTREVSIHHSCSLNAQLETHCPLLLGQSIPSCFTQQRILSLAKRTVSKSILSPHFTHCSVGWPRSPEANYTGLAFFELTKCTYQTTVEIMLIMTML</sequence>
<reference evidence="1" key="2">
    <citation type="submission" date="2025-08" db="UniProtKB">
        <authorList>
            <consortium name="Ensembl"/>
        </authorList>
    </citation>
    <scope>IDENTIFICATION</scope>
</reference>
<evidence type="ECO:0000313" key="2">
    <source>
        <dbReference type="Proteomes" id="UP000016665"/>
    </source>
</evidence>
<dbReference type="Ensembl" id="ENSFALT00000024418.1">
    <property type="protein sequence ID" value="ENSFALP00000029690.1"/>
    <property type="gene ID" value="ENSFALG00000025226.1"/>
</dbReference>
<dbReference type="AlphaFoldDB" id="A0A803W3Y4"/>
<proteinExistence type="predicted"/>
<organism evidence="1 2">
    <name type="scientific">Ficedula albicollis</name>
    <name type="common">Collared flycatcher</name>
    <name type="synonym">Muscicapa albicollis</name>
    <dbReference type="NCBI Taxonomy" id="59894"/>
    <lineage>
        <taxon>Eukaryota</taxon>
        <taxon>Metazoa</taxon>
        <taxon>Chordata</taxon>
        <taxon>Craniata</taxon>
        <taxon>Vertebrata</taxon>
        <taxon>Euteleostomi</taxon>
        <taxon>Archelosauria</taxon>
        <taxon>Archosauria</taxon>
        <taxon>Dinosauria</taxon>
        <taxon>Saurischia</taxon>
        <taxon>Theropoda</taxon>
        <taxon>Coelurosauria</taxon>
        <taxon>Aves</taxon>
        <taxon>Neognathae</taxon>
        <taxon>Neoaves</taxon>
        <taxon>Telluraves</taxon>
        <taxon>Australaves</taxon>
        <taxon>Passeriformes</taxon>
        <taxon>Muscicapidae</taxon>
        <taxon>Ficedula</taxon>
    </lineage>
</organism>
<protein>
    <submittedName>
        <fullName evidence="1">Uncharacterized protein</fullName>
    </submittedName>
</protein>
<accession>A0A803W3Y4</accession>